<protein>
    <submittedName>
        <fullName evidence="4">Ferritin</fullName>
    </submittedName>
</protein>
<keyword evidence="2" id="KW-0479">Metal-binding</keyword>
<dbReference type="InterPro" id="IPR009078">
    <property type="entry name" value="Ferritin-like_SF"/>
</dbReference>
<sequence length="84" mass="10069">MTGEHEGRENLSSETKDLERARQSLIEELEAINWYQERVEVIKNPELKKVLEHNRDEEKEHAAMLIEIIRKLDKTQDKVFEEHD</sequence>
<dbReference type="SUPFAM" id="SSF47240">
    <property type="entry name" value="Ferritin-like"/>
    <property type="match status" value="1"/>
</dbReference>
<dbReference type="Pfam" id="PF22277">
    <property type="entry name" value="EncFtn-like"/>
    <property type="match status" value="1"/>
</dbReference>
<evidence type="ECO:0000256" key="1">
    <source>
        <dbReference type="ARBA" id="ARBA00022434"/>
    </source>
</evidence>
<dbReference type="GO" id="GO:0046872">
    <property type="term" value="F:metal ion binding"/>
    <property type="evidence" value="ECO:0007669"/>
    <property type="project" value="UniProtKB-KW"/>
</dbReference>
<name>A0A938YXD7_9ARCH</name>
<keyword evidence="1" id="KW-0409">Iron storage</keyword>
<reference evidence="4" key="1">
    <citation type="submission" date="2021-01" db="EMBL/GenBank/DDBJ databases">
        <title>Active Sulfur Cycling in an Early Earth Analoge.</title>
        <authorList>
            <person name="Hahn C.R."/>
            <person name="Youssef N.H."/>
            <person name="Elshahed M."/>
        </authorList>
    </citation>
    <scope>NUCLEOTIDE SEQUENCE</scope>
    <source>
        <strain evidence="4">Zod_Metabat.1151</strain>
    </source>
</reference>
<evidence type="ECO:0000313" key="4">
    <source>
        <dbReference type="EMBL" id="MBN2067575.1"/>
    </source>
</evidence>
<dbReference type="EMBL" id="JAFGDB010000063">
    <property type="protein sequence ID" value="MBN2067575.1"/>
    <property type="molecule type" value="Genomic_DNA"/>
</dbReference>
<organism evidence="4 5">
    <name type="scientific">Candidatus Iainarchaeum sp</name>
    <dbReference type="NCBI Taxonomy" id="3101447"/>
    <lineage>
        <taxon>Archaea</taxon>
        <taxon>Candidatus Iainarchaeota</taxon>
        <taxon>Candidatus Iainarchaeia</taxon>
        <taxon>Candidatus Iainarchaeales</taxon>
        <taxon>Candidatus Iainarchaeaceae</taxon>
        <taxon>Candidatus Iainarchaeum</taxon>
    </lineage>
</organism>
<keyword evidence="3" id="KW-0408">Iron</keyword>
<accession>A0A938YXD7</accession>
<dbReference type="GO" id="GO:0006879">
    <property type="term" value="P:intracellular iron ion homeostasis"/>
    <property type="evidence" value="ECO:0007669"/>
    <property type="project" value="UniProtKB-KW"/>
</dbReference>
<evidence type="ECO:0000256" key="2">
    <source>
        <dbReference type="ARBA" id="ARBA00022723"/>
    </source>
</evidence>
<dbReference type="Proteomes" id="UP000809243">
    <property type="component" value="Unassembled WGS sequence"/>
</dbReference>
<evidence type="ECO:0000256" key="3">
    <source>
        <dbReference type="ARBA" id="ARBA00023004"/>
    </source>
</evidence>
<dbReference type="AlphaFoldDB" id="A0A938YXD7"/>
<evidence type="ECO:0000313" key="5">
    <source>
        <dbReference type="Proteomes" id="UP000809243"/>
    </source>
</evidence>
<gene>
    <name evidence="4" type="ORF">JW744_03855</name>
</gene>
<dbReference type="Gene3D" id="6.10.140.1960">
    <property type="match status" value="1"/>
</dbReference>
<comment type="caution">
    <text evidence="4">The sequence shown here is derived from an EMBL/GenBank/DDBJ whole genome shotgun (WGS) entry which is preliminary data.</text>
</comment>
<proteinExistence type="predicted"/>
<dbReference type="InterPro" id="IPR054581">
    <property type="entry name" value="EncFtn-like"/>
</dbReference>